<protein>
    <submittedName>
        <fullName evidence="2">Uncharacterized protein</fullName>
    </submittedName>
</protein>
<dbReference type="Proteomes" id="UP000176998">
    <property type="component" value="Unassembled WGS sequence"/>
</dbReference>
<feature type="region of interest" description="Disordered" evidence="1">
    <location>
        <begin position="1"/>
        <end position="124"/>
    </location>
</feature>
<dbReference type="OrthoDB" id="4851740at2759"/>
<sequence length="213" mass="23305">MPRQERHHKERVVYDDDPHYDDYANERPKASRRVSRNIHDHDTGGGGHRRSSRRHDSYSPVGPVRARPESYGRPPGRRHETYSEYSDSGDERPRRRSHGQSSSRRKDSKASGSSRGPDRNDADKVAIIQAAATAAVVAGASEAWRMRKEKTSWSRKGTRMATAAAGAAAIAAFNNNTNGQHGSKDGGGIKNNTIQATLGGLLVNRLANGVGKK</sequence>
<evidence type="ECO:0000313" key="2">
    <source>
        <dbReference type="EMBL" id="OHF02050.1"/>
    </source>
</evidence>
<evidence type="ECO:0000256" key="1">
    <source>
        <dbReference type="SAM" id="MobiDB-lite"/>
    </source>
</evidence>
<dbReference type="STRING" id="1209926.A0A1G4BKQ5"/>
<feature type="compositionally biased region" description="Basic and acidic residues" evidence="1">
    <location>
        <begin position="11"/>
        <end position="29"/>
    </location>
</feature>
<dbReference type="AlphaFoldDB" id="A0A1G4BKQ5"/>
<name>A0A1G4BKQ5_9PEZI</name>
<accession>A0A1G4BKQ5</accession>
<gene>
    <name evidence="2" type="ORF">CORC01_02629</name>
</gene>
<organism evidence="2 3">
    <name type="scientific">Colletotrichum orchidophilum</name>
    <dbReference type="NCBI Taxonomy" id="1209926"/>
    <lineage>
        <taxon>Eukaryota</taxon>
        <taxon>Fungi</taxon>
        <taxon>Dikarya</taxon>
        <taxon>Ascomycota</taxon>
        <taxon>Pezizomycotina</taxon>
        <taxon>Sordariomycetes</taxon>
        <taxon>Hypocreomycetidae</taxon>
        <taxon>Glomerellales</taxon>
        <taxon>Glomerellaceae</taxon>
        <taxon>Colletotrichum</taxon>
    </lineage>
</organism>
<feature type="compositionally biased region" description="Basic residues" evidence="1">
    <location>
        <begin position="1"/>
        <end position="10"/>
    </location>
</feature>
<comment type="caution">
    <text evidence="2">The sequence shown here is derived from an EMBL/GenBank/DDBJ whole genome shotgun (WGS) entry which is preliminary data.</text>
</comment>
<dbReference type="EMBL" id="MJBS01000015">
    <property type="protein sequence ID" value="OHF02050.1"/>
    <property type="molecule type" value="Genomic_DNA"/>
</dbReference>
<keyword evidence="3" id="KW-1185">Reference proteome</keyword>
<evidence type="ECO:0000313" key="3">
    <source>
        <dbReference type="Proteomes" id="UP000176998"/>
    </source>
</evidence>
<dbReference type="RefSeq" id="XP_022479192.1">
    <property type="nucleotide sequence ID" value="XM_022614279.1"/>
</dbReference>
<reference evidence="2 3" key="1">
    <citation type="submission" date="2016-09" db="EMBL/GenBank/DDBJ databases">
        <authorList>
            <person name="Capua I."/>
            <person name="De Benedictis P."/>
            <person name="Joannis T."/>
            <person name="Lombin L.H."/>
            <person name="Cattoli G."/>
        </authorList>
    </citation>
    <scope>NUCLEOTIDE SEQUENCE [LARGE SCALE GENOMIC DNA]</scope>
    <source>
        <strain evidence="2 3">IMI 309357</strain>
    </source>
</reference>
<dbReference type="GeneID" id="34555789"/>
<proteinExistence type="predicted"/>